<gene>
    <name evidence="2" type="ORF">GCM10010422_01620</name>
</gene>
<organism evidence="2 3">
    <name type="scientific">Streptomyces graminearus</name>
    <dbReference type="NCBI Taxonomy" id="284030"/>
    <lineage>
        <taxon>Bacteria</taxon>
        <taxon>Bacillati</taxon>
        <taxon>Actinomycetota</taxon>
        <taxon>Actinomycetes</taxon>
        <taxon>Kitasatosporales</taxon>
        <taxon>Streptomycetaceae</taxon>
        <taxon>Streptomyces</taxon>
    </lineage>
</organism>
<evidence type="ECO:0000313" key="3">
    <source>
        <dbReference type="Proteomes" id="UP001501721"/>
    </source>
</evidence>
<proteinExistence type="predicted"/>
<feature type="region of interest" description="Disordered" evidence="1">
    <location>
        <begin position="204"/>
        <end position="230"/>
    </location>
</feature>
<dbReference type="EMBL" id="BAAATL010000001">
    <property type="protein sequence ID" value="GAA2464823.1"/>
    <property type="molecule type" value="Genomic_DNA"/>
</dbReference>
<dbReference type="Proteomes" id="UP001501721">
    <property type="component" value="Unassembled WGS sequence"/>
</dbReference>
<accession>A0ABN3KL90</accession>
<evidence type="ECO:0000313" key="2">
    <source>
        <dbReference type="EMBL" id="GAA2464823.1"/>
    </source>
</evidence>
<name>A0ABN3KL90_9ACTN</name>
<feature type="region of interest" description="Disordered" evidence="1">
    <location>
        <begin position="316"/>
        <end position="335"/>
    </location>
</feature>
<comment type="caution">
    <text evidence="2">The sequence shown here is derived from an EMBL/GenBank/DDBJ whole genome shotgun (WGS) entry which is preliminary data.</text>
</comment>
<protein>
    <submittedName>
        <fullName evidence="2">Uncharacterized protein</fullName>
    </submittedName>
</protein>
<reference evidence="2 3" key="1">
    <citation type="journal article" date="2019" name="Int. J. Syst. Evol. Microbiol.">
        <title>The Global Catalogue of Microorganisms (GCM) 10K type strain sequencing project: providing services to taxonomists for standard genome sequencing and annotation.</title>
        <authorList>
            <consortium name="The Broad Institute Genomics Platform"/>
            <consortium name="The Broad Institute Genome Sequencing Center for Infectious Disease"/>
            <person name="Wu L."/>
            <person name="Ma J."/>
        </authorList>
    </citation>
    <scope>NUCLEOTIDE SEQUENCE [LARGE SCALE GENOMIC DNA]</scope>
    <source>
        <strain evidence="2 3">JCM 6923</strain>
    </source>
</reference>
<keyword evidence="3" id="KW-1185">Reference proteome</keyword>
<evidence type="ECO:0000256" key="1">
    <source>
        <dbReference type="SAM" id="MobiDB-lite"/>
    </source>
</evidence>
<sequence length="397" mass="41647">MRGSDLAHRVTGDVVRPHTPRFKKPGQRHLDREQRRLGVAGLVQGLGSDIERHVKPCTHLVVRIGEHGKRLVQLTPHTQTLRALPREQEADLARRVGAPGDDVRGRFAGGEGGEGVAEFFRGPGQEYGAVLEGLAGGQGVADVGGGPAVRRVEVAGEASRLCAQCGLSLAGQDPRHGCAGVRGRGQLGRCGGLFDDGVGVGAAHAEGRHSGPARAVRRGPVDGLGQQPDVTGRPVDVRCRLIGVQGAREHAVAHRHDHLDHTGDARGGLGVADVGLQRAEQERPFTLLSVGGKEGLRLDRVTERRARTVRLHRVHLGRGEPGGGEGLPDDPLLSRTVGRGQTVGRAVLVHGAPPDHREHLMAVAHGVGQALHQHHAHTLGPAGAVRVRAEGPAAAVG</sequence>